<proteinExistence type="inferred from homology"/>
<name>A0ABS3DR17_9BACI</name>
<dbReference type="EC" id="1.14.13.59" evidence="4"/>
<organism evidence="15 16">
    <name type="scientific">Halobacillus kuroshimensis</name>
    <dbReference type="NCBI Taxonomy" id="302481"/>
    <lineage>
        <taxon>Bacteria</taxon>
        <taxon>Bacillati</taxon>
        <taxon>Bacillota</taxon>
        <taxon>Bacilli</taxon>
        <taxon>Bacillales</taxon>
        <taxon>Bacillaceae</taxon>
        <taxon>Halobacillus</taxon>
    </lineage>
</organism>
<dbReference type="EMBL" id="JAEKJY010000001">
    <property type="protein sequence ID" value="MBN8233786.1"/>
    <property type="molecule type" value="Genomic_DNA"/>
</dbReference>
<evidence type="ECO:0000256" key="2">
    <source>
        <dbReference type="ARBA" id="ARBA00004924"/>
    </source>
</evidence>
<evidence type="ECO:0000313" key="15">
    <source>
        <dbReference type="EMBL" id="MBN8233786.1"/>
    </source>
</evidence>
<sequence length="443" mass="50215">MKHSSVYDVIGIGLGPFNLGMAALLDPVEDVSALFFEKEEEFNWHPNMLIEGTTLQVPFFADLVSMADVRSEYSFLHYLQEHQRLYHFYFLEKFHIPRKEYNAYCRWVSGRLSSCRFGRTVTRVEVVEKDAGSVYEVGVLRGSSGVEEVYYAENVVLGIGTQPYIPPAFQEALGDTVFHTSEYLKKNLHPDQSIAVLGSGQSSAEVFLDLARSQQETGGRLQWFTRSNGFFPMEYSKLGLEYFSPDYIDFFYELPQEKKDALLKDQGLLYKGISAETIADIYDHLYERTIEGASPDIHLQAMTELTSIQWENGRWALNGVHRVKEDKVSAEADVVILGTGYQPAVPLFLQPLTDKILWDDQGRFQVEKTYELKTNLNTRGDLFVQNGELHSHGVGAPDLGLGAHRNAVIINRLAGREVYLVQAENVFQTFGASRQPEHSIIKK</sequence>
<comment type="similarity">
    <text evidence="3">Belongs to the lysine N(6)-hydroxylase/L-ornithine N(5)-oxygenase family.</text>
</comment>
<dbReference type="Gene3D" id="3.50.50.60">
    <property type="entry name" value="FAD/NAD(P)-binding domain"/>
    <property type="match status" value="1"/>
</dbReference>
<keyword evidence="16" id="KW-1185">Reference proteome</keyword>
<keyword evidence="7" id="KW-0274">FAD</keyword>
<evidence type="ECO:0000256" key="1">
    <source>
        <dbReference type="ARBA" id="ARBA00001974"/>
    </source>
</evidence>
<dbReference type="Proteomes" id="UP000663970">
    <property type="component" value="Unassembled WGS sequence"/>
</dbReference>
<evidence type="ECO:0000256" key="14">
    <source>
        <dbReference type="ARBA" id="ARBA00048407"/>
    </source>
</evidence>
<dbReference type="Pfam" id="PF13434">
    <property type="entry name" value="Lys_Orn_oxgnase"/>
    <property type="match status" value="1"/>
</dbReference>
<evidence type="ECO:0000256" key="11">
    <source>
        <dbReference type="ARBA" id="ARBA00031158"/>
    </source>
</evidence>
<keyword evidence="8" id="KW-0521">NADP</keyword>
<evidence type="ECO:0000256" key="10">
    <source>
        <dbReference type="ARBA" id="ARBA00029939"/>
    </source>
</evidence>
<protein>
    <recommendedName>
        <fullName evidence="5">L-lysine N6-monooxygenase MbtG</fullName>
        <ecNumber evidence="4">1.14.13.59</ecNumber>
    </recommendedName>
    <alternativeName>
        <fullName evidence="13">Lysine 6-N-hydroxylase</fullName>
    </alternativeName>
    <alternativeName>
        <fullName evidence="12">Lysine N6-hydroxylase</fullName>
    </alternativeName>
    <alternativeName>
        <fullName evidence="10">Lysine-N-oxygenase</fullName>
    </alternativeName>
    <alternativeName>
        <fullName evidence="11">Mycobactin synthase protein G</fullName>
    </alternativeName>
</protein>
<evidence type="ECO:0000256" key="7">
    <source>
        <dbReference type="ARBA" id="ARBA00022827"/>
    </source>
</evidence>
<dbReference type="PANTHER" id="PTHR42802:SF1">
    <property type="entry name" value="L-ORNITHINE N(5)-MONOOXYGENASE"/>
    <property type="match status" value="1"/>
</dbReference>
<evidence type="ECO:0000256" key="13">
    <source>
        <dbReference type="ARBA" id="ARBA00032738"/>
    </source>
</evidence>
<evidence type="ECO:0000256" key="12">
    <source>
        <dbReference type="ARBA" id="ARBA00032493"/>
    </source>
</evidence>
<dbReference type="InterPro" id="IPR025700">
    <property type="entry name" value="Lys/Orn_oxygenase"/>
</dbReference>
<comment type="catalytic activity">
    <reaction evidence="14">
        <text>L-lysine + NADPH + O2 = N(6)-hydroxy-L-lysine + NADP(+) + H2O</text>
        <dbReference type="Rhea" id="RHEA:23228"/>
        <dbReference type="ChEBI" id="CHEBI:15377"/>
        <dbReference type="ChEBI" id="CHEBI:15379"/>
        <dbReference type="ChEBI" id="CHEBI:32551"/>
        <dbReference type="ChEBI" id="CHEBI:57783"/>
        <dbReference type="ChEBI" id="CHEBI:57820"/>
        <dbReference type="ChEBI" id="CHEBI:58349"/>
        <dbReference type="EC" id="1.14.13.59"/>
    </reaction>
</comment>
<dbReference type="InterPro" id="IPR036188">
    <property type="entry name" value="FAD/NAD-bd_sf"/>
</dbReference>
<dbReference type="RefSeq" id="WP_206931774.1">
    <property type="nucleotide sequence ID" value="NZ_JAEKJY010000001.1"/>
</dbReference>
<evidence type="ECO:0000256" key="3">
    <source>
        <dbReference type="ARBA" id="ARBA00007588"/>
    </source>
</evidence>
<comment type="caution">
    <text evidence="15">The sequence shown here is derived from an EMBL/GenBank/DDBJ whole genome shotgun (WGS) entry which is preliminary data.</text>
</comment>
<gene>
    <name evidence="15" type="ORF">JF544_00940</name>
</gene>
<evidence type="ECO:0000256" key="6">
    <source>
        <dbReference type="ARBA" id="ARBA00022630"/>
    </source>
</evidence>
<evidence type="ECO:0000256" key="9">
    <source>
        <dbReference type="ARBA" id="ARBA00023002"/>
    </source>
</evidence>
<comment type="pathway">
    <text evidence="2">Siderophore biosynthesis.</text>
</comment>
<dbReference type="SUPFAM" id="SSF51905">
    <property type="entry name" value="FAD/NAD(P)-binding domain"/>
    <property type="match status" value="1"/>
</dbReference>
<evidence type="ECO:0000313" key="16">
    <source>
        <dbReference type="Proteomes" id="UP000663970"/>
    </source>
</evidence>
<reference evidence="15 16" key="1">
    <citation type="submission" date="2020-12" db="EMBL/GenBank/DDBJ databases">
        <title>Oil enriched cultivation method for isolating marine PHA-producing bacteria.</title>
        <authorList>
            <person name="Zheng W."/>
            <person name="Yu S."/>
            <person name="Huang Y."/>
        </authorList>
    </citation>
    <scope>NUCLEOTIDE SEQUENCE [LARGE SCALE GENOMIC DNA]</scope>
    <source>
        <strain evidence="15 16">SY-2-6</strain>
    </source>
</reference>
<comment type="cofactor">
    <cofactor evidence="1">
        <name>FAD</name>
        <dbReference type="ChEBI" id="CHEBI:57692"/>
    </cofactor>
</comment>
<accession>A0ABS3DR17</accession>
<evidence type="ECO:0000256" key="5">
    <source>
        <dbReference type="ARBA" id="ARBA00016406"/>
    </source>
</evidence>
<keyword evidence="9" id="KW-0560">Oxidoreductase</keyword>
<dbReference type="PANTHER" id="PTHR42802">
    <property type="entry name" value="MONOOXYGENASE"/>
    <property type="match status" value="1"/>
</dbReference>
<keyword evidence="6" id="KW-0285">Flavoprotein</keyword>
<evidence type="ECO:0000256" key="4">
    <source>
        <dbReference type="ARBA" id="ARBA00013076"/>
    </source>
</evidence>
<evidence type="ECO:0000256" key="8">
    <source>
        <dbReference type="ARBA" id="ARBA00022857"/>
    </source>
</evidence>